<protein>
    <submittedName>
        <fullName evidence="2">Uncharacterized protein</fullName>
    </submittedName>
</protein>
<feature type="compositionally biased region" description="Polar residues" evidence="1">
    <location>
        <begin position="21"/>
        <end position="31"/>
    </location>
</feature>
<dbReference type="EMBL" id="MU853756">
    <property type="protein sequence ID" value="KAK3944996.1"/>
    <property type="molecule type" value="Genomic_DNA"/>
</dbReference>
<proteinExistence type="predicted"/>
<evidence type="ECO:0000313" key="3">
    <source>
        <dbReference type="Proteomes" id="UP001303473"/>
    </source>
</evidence>
<evidence type="ECO:0000256" key="1">
    <source>
        <dbReference type="SAM" id="MobiDB-lite"/>
    </source>
</evidence>
<organism evidence="2 3">
    <name type="scientific">Diplogelasinospora grovesii</name>
    <dbReference type="NCBI Taxonomy" id="303347"/>
    <lineage>
        <taxon>Eukaryota</taxon>
        <taxon>Fungi</taxon>
        <taxon>Dikarya</taxon>
        <taxon>Ascomycota</taxon>
        <taxon>Pezizomycotina</taxon>
        <taxon>Sordariomycetes</taxon>
        <taxon>Sordariomycetidae</taxon>
        <taxon>Sordariales</taxon>
        <taxon>Diplogelasinosporaceae</taxon>
        <taxon>Diplogelasinospora</taxon>
    </lineage>
</organism>
<reference evidence="3" key="1">
    <citation type="journal article" date="2023" name="Mol. Phylogenet. Evol.">
        <title>Genome-scale phylogeny and comparative genomics of the fungal order Sordariales.</title>
        <authorList>
            <person name="Hensen N."/>
            <person name="Bonometti L."/>
            <person name="Westerberg I."/>
            <person name="Brannstrom I.O."/>
            <person name="Guillou S."/>
            <person name="Cros-Aarteil S."/>
            <person name="Calhoun S."/>
            <person name="Haridas S."/>
            <person name="Kuo A."/>
            <person name="Mondo S."/>
            <person name="Pangilinan J."/>
            <person name="Riley R."/>
            <person name="LaButti K."/>
            <person name="Andreopoulos B."/>
            <person name="Lipzen A."/>
            <person name="Chen C."/>
            <person name="Yan M."/>
            <person name="Daum C."/>
            <person name="Ng V."/>
            <person name="Clum A."/>
            <person name="Steindorff A."/>
            <person name="Ohm R.A."/>
            <person name="Martin F."/>
            <person name="Silar P."/>
            <person name="Natvig D.O."/>
            <person name="Lalanne C."/>
            <person name="Gautier V."/>
            <person name="Ament-Velasquez S.L."/>
            <person name="Kruys A."/>
            <person name="Hutchinson M.I."/>
            <person name="Powell A.J."/>
            <person name="Barry K."/>
            <person name="Miller A.N."/>
            <person name="Grigoriev I.V."/>
            <person name="Debuchy R."/>
            <person name="Gladieux P."/>
            <person name="Hiltunen Thoren M."/>
            <person name="Johannesson H."/>
        </authorList>
    </citation>
    <scope>NUCLEOTIDE SEQUENCE [LARGE SCALE GENOMIC DNA]</scope>
    <source>
        <strain evidence="3">CBS 340.73</strain>
    </source>
</reference>
<dbReference type="AlphaFoldDB" id="A0AAN6NH38"/>
<name>A0AAN6NH38_9PEZI</name>
<gene>
    <name evidence="2" type="ORF">QBC46DRAFT_131429</name>
</gene>
<keyword evidence="3" id="KW-1185">Reference proteome</keyword>
<dbReference type="Proteomes" id="UP001303473">
    <property type="component" value="Unassembled WGS sequence"/>
</dbReference>
<accession>A0AAN6NH38</accession>
<comment type="caution">
    <text evidence="2">The sequence shown here is derived from an EMBL/GenBank/DDBJ whole genome shotgun (WGS) entry which is preliminary data.</text>
</comment>
<feature type="compositionally biased region" description="Low complexity" evidence="1">
    <location>
        <begin position="59"/>
        <end position="88"/>
    </location>
</feature>
<feature type="region of interest" description="Disordered" evidence="1">
    <location>
        <begin position="1"/>
        <end position="90"/>
    </location>
</feature>
<sequence length="155" mass="16922">MHSKPGLLRPPKKGGQHDQNTESPPHPNQQADIYHDDFACHNPRPRTLQPTRDPGMMHSLTPTSSFTVSTTTSTTSSTTSPSITPDPSVNDITVTDTTGSFVLYPHINGDLFLASTDGTTTFLPFLANLDSSTVITSRRLLYYYPSEVAASISYH</sequence>
<evidence type="ECO:0000313" key="2">
    <source>
        <dbReference type="EMBL" id="KAK3944996.1"/>
    </source>
</evidence>